<gene>
    <name evidence="1" type="ORF">DSM19430T_27110</name>
</gene>
<dbReference type="EMBL" id="BLVP01000013">
    <property type="protein sequence ID" value="GFM38027.1"/>
    <property type="molecule type" value="Genomic_DNA"/>
</dbReference>
<reference evidence="1 2" key="1">
    <citation type="submission" date="2020-05" db="EMBL/GenBank/DDBJ databases">
        <title>Draft genome sequence of Desulfovibrio psychrotolerans JS1T.</title>
        <authorList>
            <person name="Ueno A."/>
            <person name="Tamazawa S."/>
            <person name="Tamamura S."/>
            <person name="Murakami T."/>
            <person name="Kiyama T."/>
            <person name="Inomata H."/>
            <person name="Amano Y."/>
            <person name="Miyakawa K."/>
            <person name="Tamaki H."/>
            <person name="Naganuma T."/>
            <person name="Kaneko K."/>
        </authorList>
    </citation>
    <scope>NUCLEOTIDE SEQUENCE [LARGE SCALE GENOMIC DNA]</scope>
    <source>
        <strain evidence="1 2">JS1</strain>
    </source>
</reference>
<proteinExistence type="predicted"/>
<protein>
    <submittedName>
        <fullName evidence="1">Uncharacterized protein</fullName>
    </submittedName>
</protein>
<organism evidence="1 2">
    <name type="scientific">Desulfovibrio psychrotolerans</name>
    <dbReference type="NCBI Taxonomy" id="415242"/>
    <lineage>
        <taxon>Bacteria</taxon>
        <taxon>Pseudomonadati</taxon>
        <taxon>Thermodesulfobacteriota</taxon>
        <taxon>Desulfovibrionia</taxon>
        <taxon>Desulfovibrionales</taxon>
        <taxon>Desulfovibrionaceae</taxon>
        <taxon>Desulfovibrio</taxon>
    </lineage>
</organism>
<accession>A0A7J0BWD7</accession>
<name>A0A7J0BWD7_9BACT</name>
<dbReference type="AlphaFoldDB" id="A0A7J0BWD7"/>
<dbReference type="Proteomes" id="UP000503820">
    <property type="component" value="Unassembled WGS sequence"/>
</dbReference>
<comment type="caution">
    <text evidence="1">The sequence shown here is derived from an EMBL/GenBank/DDBJ whole genome shotgun (WGS) entry which is preliminary data.</text>
</comment>
<evidence type="ECO:0000313" key="1">
    <source>
        <dbReference type="EMBL" id="GFM38027.1"/>
    </source>
</evidence>
<evidence type="ECO:0000313" key="2">
    <source>
        <dbReference type="Proteomes" id="UP000503820"/>
    </source>
</evidence>
<sequence length="108" mass="12846">MKRTRCLGVFRDSDYVEVDEVDLRKCRVCGEYSEDYYPWGESGDMPTFDLCSCCKVQFGYEDVSIKSIVAYRNRWMSHCKNVVFCNDMYLEYDDILRRIPQVFLNSQT</sequence>
<keyword evidence="2" id="KW-1185">Reference proteome</keyword>